<dbReference type="AlphaFoldDB" id="A0A0H4I0L6"/>
<evidence type="ECO:0000313" key="2">
    <source>
        <dbReference type="Proteomes" id="UP000036406"/>
    </source>
</evidence>
<dbReference type="PANTHER" id="PTHR39327">
    <property type="match status" value="1"/>
</dbReference>
<dbReference type="GO" id="GO:0016779">
    <property type="term" value="F:nucleotidyltransferase activity"/>
    <property type="evidence" value="ECO:0007669"/>
    <property type="project" value="UniProtKB-KW"/>
</dbReference>
<evidence type="ECO:0000313" key="1">
    <source>
        <dbReference type="EMBL" id="AKO52484.1"/>
    </source>
</evidence>
<dbReference type="Gene3D" id="3.10.620.30">
    <property type="match status" value="1"/>
</dbReference>
<proteinExistence type="predicted"/>
<dbReference type="Pfam" id="PF06035">
    <property type="entry name" value="Peptidase_C93"/>
    <property type="match status" value="1"/>
</dbReference>
<dbReference type="RefSeq" id="WP_048385380.1">
    <property type="nucleotide sequence ID" value="NZ_CP011494.1"/>
</dbReference>
<dbReference type="InterPro" id="IPR038765">
    <property type="entry name" value="Papain-like_cys_pep_sf"/>
</dbReference>
<keyword evidence="2" id="KW-1185">Reference proteome</keyword>
<dbReference type="STRING" id="330734.ABA45_08680"/>
<dbReference type="SUPFAM" id="SSF54001">
    <property type="entry name" value="Cysteine proteinases"/>
    <property type="match status" value="1"/>
</dbReference>
<dbReference type="EMBL" id="CP011494">
    <property type="protein sequence ID" value="AKO52484.1"/>
    <property type="molecule type" value="Genomic_DNA"/>
</dbReference>
<accession>A0A0H4I0L6</accession>
<dbReference type="PATRIC" id="fig|330734.3.peg.1820"/>
<keyword evidence="1" id="KW-0808">Transferase</keyword>
<dbReference type="KEGG" id="mpq:ABA45_08680"/>
<sequence length="236" mass="26869">MILASQDRASLPAATTSALRLLLNGRSWLCAILLTATLGSVGNAFELTDTLMSYVRAEFGDEAYQRLQNYQRLQLLASRAPIDRQLRLVNSFFNQSRFVSDIEHWGEEDYWATPVELLTTNAGDCEDFSIAKYQTLRSMGVPDEQLRIVYVKALELNQAHMVLAWYSRPDADPLILDNLINDIKYASQRTDLKPVYSFNGSGLWSSKAGKNKRIGEADKLSRWRELNQRMQQSEQP</sequence>
<organism evidence="1 2">
    <name type="scientific">Marinobacter psychrophilus</name>
    <dbReference type="NCBI Taxonomy" id="330734"/>
    <lineage>
        <taxon>Bacteria</taxon>
        <taxon>Pseudomonadati</taxon>
        <taxon>Pseudomonadota</taxon>
        <taxon>Gammaproteobacteria</taxon>
        <taxon>Pseudomonadales</taxon>
        <taxon>Marinobacteraceae</taxon>
        <taxon>Marinobacter</taxon>
    </lineage>
</organism>
<reference evidence="1 2" key="1">
    <citation type="submission" date="2015-05" db="EMBL/GenBank/DDBJ databases">
        <title>Complete genome of Marinobacter psychrophilus strain 20041T isolated from sea-ice of the Canadian Basin.</title>
        <authorList>
            <person name="Song L."/>
            <person name="Ren L."/>
            <person name="Yu Y."/>
            <person name="Wang X."/>
        </authorList>
    </citation>
    <scope>NUCLEOTIDE SEQUENCE [LARGE SCALE GENOMIC DNA]</scope>
    <source>
        <strain evidence="1 2">20041</strain>
    </source>
</reference>
<keyword evidence="1" id="KW-0548">Nucleotidyltransferase</keyword>
<dbReference type="PANTHER" id="PTHR39327:SF1">
    <property type="entry name" value="BLR5470 PROTEIN"/>
    <property type="match status" value="1"/>
</dbReference>
<protein>
    <submittedName>
        <fullName evidence="1">Sulfate adenylyltransferase</fullName>
    </submittedName>
</protein>
<dbReference type="Proteomes" id="UP000036406">
    <property type="component" value="Chromosome"/>
</dbReference>
<gene>
    <name evidence="1" type="ORF">ABA45_08680</name>
</gene>
<dbReference type="InterPro" id="IPR010319">
    <property type="entry name" value="Transglutaminase-like_Cys_pept"/>
</dbReference>
<name>A0A0H4I0L6_9GAMM</name>